<comment type="caution">
    <text evidence="9">The sequence shown here is derived from an EMBL/GenBank/DDBJ whole genome shotgun (WGS) entry which is preliminary data.</text>
</comment>
<dbReference type="SUPFAM" id="SSF49303">
    <property type="entry name" value="beta-Galactosidase/glucuronidase domain"/>
    <property type="match status" value="2"/>
</dbReference>
<dbReference type="Proteomes" id="UP000033648">
    <property type="component" value="Unassembled WGS sequence"/>
</dbReference>
<dbReference type="SUPFAM" id="SSF51445">
    <property type="entry name" value="(Trans)glycosidases"/>
    <property type="match status" value="1"/>
</dbReference>
<evidence type="ECO:0000259" key="8">
    <source>
        <dbReference type="SMART" id="SM01038"/>
    </source>
</evidence>
<dbReference type="EC" id="3.2.1.23" evidence="3"/>
<evidence type="ECO:0000256" key="1">
    <source>
        <dbReference type="ARBA" id="ARBA00001412"/>
    </source>
</evidence>
<dbReference type="PRINTS" id="PR00132">
    <property type="entry name" value="GLHYDRLASE2"/>
</dbReference>
<dbReference type="OrthoDB" id="9762066at2"/>
<evidence type="ECO:0000256" key="2">
    <source>
        <dbReference type="ARBA" id="ARBA00007401"/>
    </source>
</evidence>
<dbReference type="GO" id="GO:0004565">
    <property type="term" value="F:beta-galactosidase activity"/>
    <property type="evidence" value="ECO:0007669"/>
    <property type="project" value="UniProtKB-EC"/>
</dbReference>
<dbReference type="InterPro" id="IPR013783">
    <property type="entry name" value="Ig-like_fold"/>
</dbReference>
<dbReference type="GO" id="GO:0030246">
    <property type="term" value="F:carbohydrate binding"/>
    <property type="evidence" value="ECO:0007669"/>
    <property type="project" value="InterPro"/>
</dbReference>
<evidence type="ECO:0000313" key="10">
    <source>
        <dbReference type="Proteomes" id="UP000033648"/>
    </source>
</evidence>
<dbReference type="Pfam" id="PF02837">
    <property type="entry name" value="Glyco_hydro_2_N"/>
    <property type="match status" value="1"/>
</dbReference>
<dbReference type="InterPro" id="IPR006103">
    <property type="entry name" value="Glyco_hydro_2_cat"/>
</dbReference>
<dbReference type="PROSITE" id="PS00608">
    <property type="entry name" value="GLYCOSYL_HYDROL_F2_2"/>
    <property type="match status" value="1"/>
</dbReference>
<gene>
    <name evidence="9" type="ORF">JF69_01590</name>
</gene>
<dbReference type="GO" id="GO:0005990">
    <property type="term" value="P:lactose catabolic process"/>
    <property type="evidence" value="ECO:0007669"/>
    <property type="project" value="TreeGrafter"/>
</dbReference>
<evidence type="ECO:0000256" key="7">
    <source>
        <dbReference type="ARBA" id="ARBA00032230"/>
    </source>
</evidence>
<dbReference type="Pfam" id="PF02836">
    <property type="entry name" value="Glyco_hydro_2_C"/>
    <property type="match status" value="1"/>
</dbReference>
<comment type="similarity">
    <text evidence="2">Belongs to the glycosyl hydrolase 2 family.</text>
</comment>
<dbReference type="InterPro" id="IPR050347">
    <property type="entry name" value="Bact_Beta-galactosidase"/>
</dbReference>
<dbReference type="InterPro" id="IPR017853">
    <property type="entry name" value="GH"/>
</dbReference>
<accession>A0A0F4L2K9</accession>
<dbReference type="InterPro" id="IPR004199">
    <property type="entry name" value="B-gal_small/dom_5"/>
</dbReference>
<evidence type="ECO:0000313" key="9">
    <source>
        <dbReference type="EMBL" id="KJY52468.1"/>
    </source>
</evidence>
<keyword evidence="6" id="KW-0326">Glycosidase</keyword>
<dbReference type="InterPro" id="IPR023230">
    <property type="entry name" value="Glyco_hydro_2_CS"/>
</dbReference>
<dbReference type="InterPro" id="IPR006104">
    <property type="entry name" value="Glyco_hydro_2_N"/>
</dbReference>
<evidence type="ECO:0000256" key="3">
    <source>
        <dbReference type="ARBA" id="ARBA00012756"/>
    </source>
</evidence>
<organism evidence="9 10">
    <name type="scientific">Bifidobacterium asteroides</name>
    <dbReference type="NCBI Taxonomy" id="1684"/>
    <lineage>
        <taxon>Bacteria</taxon>
        <taxon>Bacillati</taxon>
        <taxon>Actinomycetota</taxon>
        <taxon>Actinomycetes</taxon>
        <taxon>Bifidobacteriales</taxon>
        <taxon>Bifidobacteriaceae</taxon>
        <taxon>Bifidobacterium</taxon>
    </lineage>
</organism>
<dbReference type="PANTHER" id="PTHR46323:SF2">
    <property type="entry name" value="BETA-GALACTOSIDASE"/>
    <property type="match status" value="1"/>
</dbReference>
<dbReference type="PANTHER" id="PTHR46323">
    <property type="entry name" value="BETA-GALACTOSIDASE"/>
    <property type="match status" value="1"/>
</dbReference>
<dbReference type="InterPro" id="IPR008979">
    <property type="entry name" value="Galactose-bd-like_sf"/>
</dbReference>
<dbReference type="PROSITE" id="PS00719">
    <property type="entry name" value="GLYCOSYL_HYDROL_F2_1"/>
    <property type="match status" value="1"/>
</dbReference>
<name>A0A0F4L2K9_9BIFI</name>
<feature type="domain" description="Beta galactosidase small chain/" evidence="8">
    <location>
        <begin position="723"/>
        <end position="999"/>
    </location>
</feature>
<dbReference type="InterPro" id="IPR023232">
    <property type="entry name" value="Glyco_hydro_2_AS"/>
</dbReference>
<evidence type="ECO:0000256" key="6">
    <source>
        <dbReference type="ARBA" id="ARBA00023295"/>
    </source>
</evidence>
<dbReference type="Gene3D" id="2.60.120.260">
    <property type="entry name" value="Galactose-binding domain-like"/>
    <property type="match status" value="1"/>
</dbReference>
<protein>
    <recommendedName>
        <fullName evidence="4">Beta-galactosidase</fullName>
        <ecNumber evidence="3">3.2.1.23</ecNumber>
    </recommendedName>
    <alternativeName>
        <fullName evidence="7">Lactase</fullName>
    </alternativeName>
</protein>
<proteinExistence type="inferred from homology"/>
<evidence type="ECO:0000256" key="5">
    <source>
        <dbReference type="ARBA" id="ARBA00022801"/>
    </source>
</evidence>
<dbReference type="EMBL" id="JWME01000004">
    <property type="protein sequence ID" value="KJY52468.1"/>
    <property type="molecule type" value="Genomic_DNA"/>
</dbReference>
<dbReference type="InterPro" id="IPR011013">
    <property type="entry name" value="Gal_mutarotase_sf_dom"/>
</dbReference>
<dbReference type="Gene3D" id="2.70.98.10">
    <property type="match status" value="1"/>
</dbReference>
<dbReference type="SUPFAM" id="SSF74650">
    <property type="entry name" value="Galactose mutarotase-like"/>
    <property type="match status" value="1"/>
</dbReference>
<dbReference type="InterPro" id="IPR006101">
    <property type="entry name" value="Glyco_hydro_2"/>
</dbReference>
<dbReference type="GO" id="GO:0009341">
    <property type="term" value="C:beta-galactosidase complex"/>
    <property type="evidence" value="ECO:0007669"/>
    <property type="project" value="InterPro"/>
</dbReference>
<dbReference type="Gene3D" id="3.20.20.80">
    <property type="entry name" value="Glycosidases"/>
    <property type="match status" value="1"/>
</dbReference>
<comment type="catalytic activity">
    <reaction evidence="1">
        <text>Hydrolysis of terminal non-reducing beta-D-galactose residues in beta-D-galactosides.</text>
        <dbReference type="EC" id="3.2.1.23"/>
    </reaction>
</comment>
<dbReference type="SUPFAM" id="SSF49785">
    <property type="entry name" value="Galactose-binding domain-like"/>
    <property type="match status" value="1"/>
</dbReference>
<keyword evidence="5 9" id="KW-0378">Hydrolase</keyword>
<dbReference type="Pfam" id="PF02929">
    <property type="entry name" value="Bgal_small_N"/>
    <property type="match status" value="1"/>
</dbReference>
<dbReference type="SMART" id="SM01038">
    <property type="entry name" value="Bgal_small_N"/>
    <property type="match status" value="1"/>
</dbReference>
<evidence type="ECO:0000256" key="4">
    <source>
        <dbReference type="ARBA" id="ARBA00013303"/>
    </source>
</evidence>
<dbReference type="InterPro" id="IPR036156">
    <property type="entry name" value="Beta-gal/glucu_dom_sf"/>
</dbReference>
<sequence length="1015" mass="115056">MISNDWENPKVTGRNRLDAHAYFFGYRSVKTAETYDRERSIGFQNLAGAWGFRLFDGPNVPPDTAYCCLHDEWDHVQVPHMWQFDGYGKLQYTDEAFPFPVDPPLVPSNTPTAIYQKEITIDPLNAGESLILCLDGVDSYAEIYLNAAYVGMTKGSRLSAEFDLTRQAEPGDNLLVVKVLQYSDGSYLEDQDMWWGSGIFRDIYLYRRPRNHLCDFRIRTHRTGPTQAQVILEGWASGEEPISWRICDNHGFVTQVVSQSGCPVTTQIDGARFWNPEDPFLYDLTITVGDPGNDGEVVPHRLGLAEVTIEDGLMYLNGSYFVMHGVNRHDWDPRRGRAVDIERVRRDLIMMKQNNINAVRTSHYPNDPRFYELCDELGLMVLAETDLECHGFDIAGDISQITNDPVWQQAYENRIERLVLRERNHPSIVIWSLGNESGFGCNFRAAYARCKELDPTRPVHYEEDRYGEVTDVISTMYSRVSQMNDLGRHPMGKPRILCEYAHAMGNGPGGLEEYQKVFDTWDSIQGHFVWEWCDQAVVIPDVDGSETYRYGGDFDDYPNDGNFCIDGLVFPWQEPSPGLFEYRQVICPVKVEFNNQRLLVTSRRYFTDLNDITLVLTVQADGHSVASMESSVGPVAPRGHTNVDFSKLLEHAEVRQAESKGADLVLLVDVMSGLDQFWRVHDRPLGSYQFELKKRSCQDWRVTPGIQERASDTDCSEDAGRLIVSQGEDVITFNLCEGSIESWNSRGKQISMEPFKYGIWKPLIDNYQQEYASLWKPSYIDVMQTDTRNVEWKKEDGGTTVVRVLQRLAPPSQGFGMRVSLTYRVWPSGRLDLAASGRAYGSYHDVIPRIGLSFSMPDSCNRVSWYGRGPGESYPDSKTANMIGRWESTVEDMFTPYVIPQDCGNHEDARWVTIRDCRGDGLAVFSSDRSKPTFAFSVWPYTSECINSAKHIDDLKADSQIHVNINSAVLGLGSNSWGSEVLDSYRLRFADNDFSFSFVPIHSGQQVLGSGGAGC</sequence>
<dbReference type="AlphaFoldDB" id="A0A0F4L2K9"/>
<dbReference type="Gene3D" id="2.60.40.10">
    <property type="entry name" value="Immunoglobulins"/>
    <property type="match status" value="2"/>
</dbReference>
<dbReference type="PATRIC" id="fig|1684.4.peg.172"/>
<reference evidence="9 10" key="1">
    <citation type="submission" date="2014-12" db="EMBL/GenBank/DDBJ databases">
        <title>Comparative genomics of the lactic acid bacteria isolated from the honey bee gut.</title>
        <authorList>
            <person name="Ellegaard K.M."/>
            <person name="Tamarit D."/>
            <person name="Javelind E."/>
            <person name="Olofsson T."/>
            <person name="Andersson S.G."/>
            <person name="Vasquez A."/>
        </authorList>
    </citation>
    <scope>NUCLEOTIDE SEQUENCE [LARGE SCALE GENOMIC DNA]</scope>
    <source>
        <strain evidence="9 10">Bin2</strain>
    </source>
</reference>
<dbReference type="InterPro" id="IPR014718">
    <property type="entry name" value="GH-type_carb-bd"/>
</dbReference>